<evidence type="ECO:0000313" key="1">
    <source>
        <dbReference type="EMBL" id="MBK7956191.1"/>
    </source>
</evidence>
<gene>
    <name evidence="1" type="ORF">IPK02_20835</name>
</gene>
<evidence type="ECO:0000313" key="2">
    <source>
        <dbReference type="Proteomes" id="UP000706151"/>
    </source>
</evidence>
<sequence>MISSLAQLIIDAAESSVRFRVYECLRTIKLILRGAQSSDSLSVETKALLFRLYQLYVFSPKEETLWCISTYLKDKELEPKQIQWLIENVDQSVHLLNRLLKYPVPNRLIEKWAAGVFQANSYPDRTAEIAGLLIKTSFPPSLTGAPADTLLWAAYFSKASTKQKEEMILQAVTPESAESALEIALRLRLPNVLHRLTHIVPEEGG</sequence>
<dbReference type="AlphaFoldDB" id="A0A935TCS2"/>
<proteinExistence type="predicted"/>
<dbReference type="Proteomes" id="UP000706151">
    <property type="component" value="Unassembled WGS sequence"/>
</dbReference>
<name>A0A935TCS2_9PROT</name>
<accession>A0A935TCS2</accession>
<reference evidence="1 2" key="1">
    <citation type="submission" date="2020-10" db="EMBL/GenBank/DDBJ databases">
        <title>Connecting structure to function with the recovery of over 1000 high-quality activated sludge metagenome-assembled genomes encoding full-length rRNA genes using long-read sequencing.</title>
        <authorList>
            <person name="Singleton C.M."/>
            <person name="Petriglieri F."/>
            <person name="Kristensen J.M."/>
            <person name="Kirkegaard R.H."/>
            <person name="Michaelsen T.Y."/>
            <person name="Andersen M.H."/>
            <person name="Karst S.M."/>
            <person name="Dueholm M.S."/>
            <person name="Nielsen P.H."/>
            <person name="Albertsen M."/>
        </authorList>
    </citation>
    <scope>NUCLEOTIDE SEQUENCE [LARGE SCALE GENOMIC DNA]</scope>
    <source>
        <strain evidence="1">Fred_18-Q3-R57-64_BAT3C.720</strain>
    </source>
</reference>
<dbReference type="EMBL" id="JADJOT010000012">
    <property type="protein sequence ID" value="MBK7956191.1"/>
    <property type="molecule type" value="Genomic_DNA"/>
</dbReference>
<organism evidence="1 2">
    <name type="scientific">Candidatus Accumulibacter affinis</name>
    <dbReference type="NCBI Taxonomy" id="2954384"/>
    <lineage>
        <taxon>Bacteria</taxon>
        <taxon>Pseudomonadati</taxon>
        <taxon>Pseudomonadota</taxon>
        <taxon>Betaproteobacteria</taxon>
        <taxon>Candidatus Accumulibacter</taxon>
    </lineage>
</organism>
<protein>
    <submittedName>
        <fullName evidence="1">Uncharacterized protein</fullName>
    </submittedName>
</protein>
<comment type="caution">
    <text evidence="1">The sequence shown here is derived from an EMBL/GenBank/DDBJ whole genome shotgun (WGS) entry which is preliminary data.</text>
</comment>